<dbReference type="EMBL" id="JANEYF010000117">
    <property type="protein sequence ID" value="KAJ8972108.1"/>
    <property type="molecule type" value="Genomic_DNA"/>
</dbReference>
<dbReference type="Gene3D" id="1.10.287.1490">
    <property type="match status" value="1"/>
</dbReference>
<sequence length="427" mass="50580">MELHNEILIKETEITNLKNDIDLVRQNLEAVEAESKSNATVKLENLQSQNKKLIDKVESLTQKCNNLESDLLKVGKYKIEIQDLKQREDTLVKELSELKKAKEKVEIERNNLHKLFNDLKEGLASCEDNIKKLSEENLDLKETLTKERKDFENQILTIREEAKKGLLSLEPKIREQIENDHLKKVEQLKREFAVKVEGVSSNNNSTKEMQLQLFDKDDIINKYKTELDTLKNEFSKKVEEYCDLEKNHLELIEDSTKLRNTISNLEKEKSTLENYDEKIPRLEAHIATLQEELKDITDISEKKEKEIVYLSQENFNLQESLTKRSEKLRIYEEKYESIKLETSESKLLELKLQKLEEERKSLLDEFELERKMYNSMLENHSELKEKQEVITELQEILNKTRHEVVHINENLEKEKRRTCTYTTRNTI</sequence>
<reference evidence="2" key="1">
    <citation type="journal article" date="2023" name="Insect Mol. Biol.">
        <title>Genome sequencing provides insights into the evolution of gene families encoding plant cell wall-degrading enzymes in longhorned beetles.</title>
        <authorList>
            <person name="Shin N.R."/>
            <person name="Okamura Y."/>
            <person name="Kirsch R."/>
            <person name="Pauchet Y."/>
        </authorList>
    </citation>
    <scope>NUCLEOTIDE SEQUENCE</scope>
    <source>
        <strain evidence="2">RBIC_L_NR</strain>
    </source>
</reference>
<evidence type="ECO:0000313" key="2">
    <source>
        <dbReference type="EMBL" id="KAJ8972108.1"/>
    </source>
</evidence>
<proteinExistence type="predicted"/>
<keyword evidence="3" id="KW-1185">Reference proteome</keyword>
<gene>
    <name evidence="2" type="ORF">NQ314_000334</name>
</gene>
<organism evidence="2 3">
    <name type="scientific">Rhamnusium bicolor</name>
    <dbReference type="NCBI Taxonomy" id="1586634"/>
    <lineage>
        <taxon>Eukaryota</taxon>
        <taxon>Metazoa</taxon>
        <taxon>Ecdysozoa</taxon>
        <taxon>Arthropoda</taxon>
        <taxon>Hexapoda</taxon>
        <taxon>Insecta</taxon>
        <taxon>Pterygota</taxon>
        <taxon>Neoptera</taxon>
        <taxon>Endopterygota</taxon>
        <taxon>Coleoptera</taxon>
        <taxon>Polyphaga</taxon>
        <taxon>Cucujiformia</taxon>
        <taxon>Chrysomeloidea</taxon>
        <taxon>Cerambycidae</taxon>
        <taxon>Lepturinae</taxon>
        <taxon>Rhagiini</taxon>
        <taxon>Rhamnusium</taxon>
    </lineage>
</organism>
<accession>A0AAV8ZUT2</accession>
<evidence type="ECO:0000256" key="1">
    <source>
        <dbReference type="SAM" id="Coils"/>
    </source>
</evidence>
<evidence type="ECO:0000313" key="3">
    <source>
        <dbReference type="Proteomes" id="UP001162156"/>
    </source>
</evidence>
<feature type="coiled-coil region" evidence="1">
    <location>
        <begin position="14"/>
        <end position="161"/>
    </location>
</feature>
<protein>
    <recommendedName>
        <fullName evidence="4">A kinase anchor protein 9</fullName>
    </recommendedName>
</protein>
<dbReference type="AlphaFoldDB" id="A0AAV8ZUT2"/>
<evidence type="ECO:0008006" key="4">
    <source>
        <dbReference type="Google" id="ProtNLM"/>
    </source>
</evidence>
<name>A0AAV8ZUT2_9CUCU</name>
<feature type="coiled-coil region" evidence="1">
    <location>
        <begin position="220"/>
        <end position="306"/>
    </location>
</feature>
<keyword evidence="1" id="KW-0175">Coiled coil</keyword>
<dbReference type="Proteomes" id="UP001162156">
    <property type="component" value="Unassembled WGS sequence"/>
</dbReference>
<feature type="coiled-coil region" evidence="1">
    <location>
        <begin position="338"/>
        <end position="417"/>
    </location>
</feature>
<comment type="caution">
    <text evidence="2">The sequence shown here is derived from an EMBL/GenBank/DDBJ whole genome shotgun (WGS) entry which is preliminary data.</text>
</comment>